<dbReference type="EMBL" id="SEYY01019244">
    <property type="protein sequence ID" value="KAB7498486.1"/>
    <property type="molecule type" value="Genomic_DNA"/>
</dbReference>
<dbReference type="InterPro" id="IPR027925">
    <property type="entry name" value="MCM_N"/>
</dbReference>
<evidence type="ECO:0000313" key="3">
    <source>
        <dbReference type="EMBL" id="KAB7498486.1"/>
    </source>
</evidence>
<keyword evidence="4" id="KW-1185">Reference proteome</keyword>
<accession>A0A5N5SW88</accession>
<feature type="region of interest" description="Disordered" evidence="1">
    <location>
        <begin position="135"/>
        <end position="163"/>
    </location>
</feature>
<dbReference type="InterPro" id="IPR008045">
    <property type="entry name" value="MCM2"/>
</dbReference>
<organism evidence="3 4">
    <name type="scientific">Armadillidium nasatum</name>
    <dbReference type="NCBI Taxonomy" id="96803"/>
    <lineage>
        <taxon>Eukaryota</taxon>
        <taxon>Metazoa</taxon>
        <taxon>Ecdysozoa</taxon>
        <taxon>Arthropoda</taxon>
        <taxon>Crustacea</taxon>
        <taxon>Multicrustacea</taxon>
        <taxon>Malacostraca</taxon>
        <taxon>Eumalacostraca</taxon>
        <taxon>Peracarida</taxon>
        <taxon>Isopoda</taxon>
        <taxon>Oniscidea</taxon>
        <taxon>Crinocheta</taxon>
        <taxon>Armadillidiidae</taxon>
        <taxon>Armadillidium</taxon>
    </lineage>
</organism>
<feature type="domain" description="MCM N-terminal" evidence="2">
    <location>
        <begin position="195"/>
        <end position="285"/>
    </location>
</feature>
<evidence type="ECO:0000313" key="4">
    <source>
        <dbReference type="Proteomes" id="UP000326759"/>
    </source>
</evidence>
<dbReference type="OrthoDB" id="844at2759"/>
<feature type="compositionally biased region" description="Acidic residues" evidence="1">
    <location>
        <begin position="62"/>
        <end position="71"/>
    </location>
</feature>
<evidence type="ECO:0000259" key="2">
    <source>
        <dbReference type="Pfam" id="PF14551"/>
    </source>
</evidence>
<dbReference type="InterPro" id="IPR012340">
    <property type="entry name" value="NA-bd_OB-fold"/>
</dbReference>
<feature type="compositionally biased region" description="Polar residues" evidence="1">
    <location>
        <begin position="1"/>
        <end position="16"/>
    </location>
</feature>
<comment type="caution">
    <text evidence="3">The sequence shown here is derived from an EMBL/GenBank/DDBJ whole genome shotgun (WGS) entry which is preliminary data.</text>
</comment>
<dbReference type="Pfam" id="PF14551">
    <property type="entry name" value="MCM_N"/>
    <property type="match status" value="1"/>
</dbReference>
<dbReference type="SUPFAM" id="SSF50249">
    <property type="entry name" value="Nucleic acid-binding proteins"/>
    <property type="match status" value="1"/>
</dbReference>
<name>A0A5N5SW88_9CRUS</name>
<dbReference type="GO" id="GO:0005634">
    <property type="term" value="C:nucleus"/>
    <property type="evidence" value="ECO:0007669"/>
    <property type="project" value="InterPro"/>
</dbReference>
<dbReference type="GO" id="GO:0003677">
    <property type="term" value="F:DNA binding"/>
    <property type="evidence" value="ECO:0007669"/>
    <property type="project" value="InterPro"/>
</dbReference>
<sequence>MSEQPTSPSAQMSSPEPITPSGSSSRRRSNRGSNIDPVTSSPGRDLPPFEDESDLLGNENQVVEEDGEELFGDNLENDYRPIPELDIYDQDNLDDSEYSMLSEGERQLAETEMRKRDRDEGRNLGRIRRGLLYAESDEDDEERPTRRRRLAERAADEEPMEDEEMIESIENLEDLKGHTVREWVSMLGPKTEIYNRFKNFLRTCVNEKGNNIYKDKIRKMCEGNKASFEVDFNIIACKEEVLAYFLPEAPTEILEIFDSAAKDLTLTMFPQYERITREIHVRITNLPLMEDIRALRQIHLNQLDSNIRCGFFSDRNITPVVYCEI</sequence>
<feature type="region of interest" description="Disordered" evidence="1">
    <location>
        <begin position="1"/>
        <end position="78"/>
    </location>
</feature>
<reference evidence="3 4" key="1">
    <citation type="journal article" date="2019" name="PLoS Biol.">
        <title>Sex chromosomes control vertical transmission of feminizing Wolbachia symbionts in an isopod.</title>
        <authorList>
            <person name="Becking T."/>
            <person name="Chebbi M.A."/>
            <person name="Giraud I."/>
            <person name="Moumen B."/>
            <person name="Laverre T."/>
            <person name="Caubet Y."/>
            <person name="Peccoud J."/>
            <person name="Gilbert C."/>
            <person name="Cordaux R."/>
        </authorList>
    </citation>
    <scope>NUCLEOTIDE SEQUENCE [LARGE SCALE GENOMIC DNA]</scope>
    <source>
        <strain evidence="3">ANa2</strain>
        <tissue evidence="3">Whole body excluding digestive tract and cuticle</tissue>
    </source>
</reference>
<dbReference type="AlphaFoldDB" id="A0A5N5SW88"/>
<feature type="compositionally biased region" description="Basic and acidic residues" evidence="1">
    <location>
        <begin position="103"/>
        <end position="121"/>
    </location>
</feature>
<dbReference type="Pfam" id="PF12619">
    <property type="entry name" value="MCM2_N"/>
    <property type="match status" value="1"/>
</dbReference>
<dbReference type="GO" id="GO:0006270">
    <property type="term" value="P:DNA replication initiation"/>
    <property type="evidence" value="ECO:0007669"/>
    <property type="project" value="InterPro"/>
</dbReference>
<dbReference type="GO" id="GO:0005524">
    <property type="term" value="F:ATP binding"/>
    <property type="evidence" value="ECO:0007669"/>
    <property type="project" value="InterPro"/>
</dbReference>
<dbReference type="GO" id="GO:0042555">
    <property type="term" value="C:MCM complex"/>
    <property type="evidence" value="ECO:0007669"/>
    <property type="project" value="InterPro"/>
</dbReference>
<gene>
    <name evidence="3" type="primary">mcm2</name>
    <name evidence="3" type="ORF">Anas_04367</name>
</gene>
<feature type="region of interest" description="Disordered" evidence="1">
    <location>
        <begin position="101"/>
        <end position="121"/>
    </location>
</feature>
<evidence type="ECO:0000256" key="1">
    <source>
        <dbReference type="SAM" id="MobiDB-lite"/>
    </source>
</evidence>
<protein>
    <submittedName>
        <fullName evidence="3">DNA replication licensing factor mcm2</fullName>
    </submittedName>
</protein>
<dbReference type="Proteomes" id="UP000326759">
    <property type="component" value="Unassembled WGS sequence"/>
</dbReference>
<dbReference type="Gene3D" id="3.30.1640.10">
    <property type="entry name" value="mini-chromosome maintenance (MCM) complex, chain A, domain 1"/>
    <property type="match status" value="1"/>
</dbReference>
<proteinExistence type="predicted"/>